<dbReference type="Gene3D" id="2.20.28.10">
    <property type="match status" value="1"/>
</dbReference>
<comment type="caution">
    <text evidence="3">The sequence shown here is derived from an EMBL/GenBank/DDBJ whole genome shotgun (WGS) entry which is preliminary data.</text>
</comment>
<dbReference type="PANTHER" id="PTHR48136:SF1">
    <property type="entry name" value="RUBREDOXIN-LIKE SUPERFAMILY PROTEIN"/>
    <property type="match status" value="1"/>
</dbReference>
<evidence type="ECO:0000256" key="1">
    <source>
        <dbReference type="SAM" id="Phobius"/>
    </source>
</evidence>
<dbReference type="GO" id="GO:0005506">
    <property type="term" value="F:iron ion binding"/>
    <property type="evidence" value="ECO:0007669"/>
    <property type="project" value="InterPro"/>
</dbReference>
<keyword evidence="1" id="KW-0472">Membrane</keyword>
<sequence>MASACLAAPAVARPTMAVSGARKSAFFAGSAAMAAPRAATGALASARRQTAVIEARASKASTAGQQITVDVDKPLGLVLDQSKSPKGGLKVKSASGNAAKAGISAGHMVLSLIPGFTRRPADKLGFARSALQAAPSPVTLVVVKGENTTVDVKKLPKKPAPARFGRKLTATQKARATHLCIDCGYIYCDETPFDELPSDYRCPQCNAPKRRFSKFNVETGKITGGDNTDFGTIATVVGGLVGVAILGYLGLQL</sequence>
<proteinExistence type="predicted"/>
<dbReference type="InterPro" id="IPR024934">
    <property type="entry name" value="Rubredoxin-like_dom"/>
</dbReference>
<dbReference type="EMBL" id="JADXDR010000243">
    <property type="protein sequence ID" value="KAI7835614.1"/>
    <property type="molecule type" value="Genomic_DNA"/>
</dbReference>
<dbReference type="AlphaFoldDB" id="A0AAD5DG96"/>
<dbReference type="PANTHER" id="PTHR48136">
    <property type="entry name" value="RUBREDOXIN-LIKE SUPERFAMILY PROTEIN"/>
    <property type="match status" value="1"/>
</dbReference>
<evidence type="ECO:0000259" key="2">
    <source>
        <dbReference type="PROSITE" id="PS50903"/>
    </source>
</evidence>
<organism evidence="3 4">
    <name type="scientific">Chlorella ohadii</name>
    <dbReference type="NCBI Taxonomy" id="2649997"/>
    <lineage>
        <taxon>Eukaryota</taxon>
        <taxon>Viridiplantae</taxon>
        <taxon>Chlorophyta</taxon>
        <taxon>core chlorophytes</taxon>
        <taxon>Trebouxiophyceae</taxon>
        <taxon>Chlorellales</taxon>
        <taxon>Chlorellaceae</taxon>
        <taxon>Chlorella clade</taxon>
        <taxon>Chlorella</taxon>
    </lineage>
</organism>
<keyword evidence="4" id="KW-1185">Reference proteome</keyword>
<protein>
    <recommendedName>
        <fullName evidence="2">Rubredoxin-like domain-containing protein</fullName>
    </recommendedName>
</protein>
<name>A0AAD5DG96_9CHLO</name>
<dbReference type="Proteomes" id="UP001205105">
    <property type="component" value="Unassembled WGS sequence"/>
</dbReference>
<accession>A0AAD5DG96</accession>
<dbReference type="SUPFAM" id="SSF57802">
    <property type="entry name" value="Rubredoxin-like"/>
    <property type="match status" value="1"/>
</dbReference>
<reference evidence="3" key="1">
    <citation type="submission" date="2020-11" db="EMBL/GenBank/DDBJ databases">
        <title>Chlorella ohadii genome sequencing and assembly.</title>
        <authorList>
            <person name="Murik O."/>
            <person name="Treves H."/>
            <person name="Kedem I."/>
            <person name="Shotland Y."/>
            <person name="Kaplan A."/>
        </authorList>
    </citation>
    <scope>NUCLEOTIDE SEQUENCE</scope>
    <source>
        <strain evidence="3">1</strain>
    </source>
</reference>
<feature type="transmembrane region" description="Helical" evidence="1">
    <location>
        <begin position="230"/>
        <end position="251"/>
    </location>
</feature>
<evidence type="ECO:0000313" key="3">
    <source>
        <dbReference type="EMBL" id="KAI7835614.1"/>
    </source>
</evidence>
<dbReference type="PROSITE" id="PS50903">
    <property type="entry name" value="RUBREDOXIN_LIKE"/>
    <property type="match status" value="1"/>
</dbReference>
<keyword evidence="1" id="KW-1133">Transmembrane helix</keyword>
<keyword evidence="1" id="KW-0812">Transmembrane</keyword>
<gene>
    <name evidence="3" type="ORF">COHA_010491</name>
</gene>
<feature type="domain" description="Rubredoxin-like" evidence="2">
    <location>
        <begin position="175"/>
        <end position="215"/>
    </location>
</feature>
<evidence type="ECO:0000313" key="4">
    <source>
        <dbReference type="Proteomes" id="UP001205105"/>
    </source>
</evidence>